<feature type="transmembrane region" description="Helical" evidence="7">
    <location>
        <begin position="31"/>
        <end position="52"/>
    </location>
</feature>
<dbReference type="OrthoDB" id="6133115at2759"/>
<dbReference type="Gene3D" id="1.20.1250.20">
    <property type="entry name" value="MFS general substrate transporter like domains"/>
    <property type="match status" value="1"/>
</dbReference>
<evidence type="ECO:0000256" key="2">
    <source>
        <dbReference type="ARBA" id="ARBA00010992"/>
    </source>
</evidence>
<dbReference type="PANTHER" id="PTHR48022:SF3">
    <property type="entry name" value="HEXOSE TRANSPORTER PROTEIN (AFU_ORTHOLOGUE AFUA_8G04480)-RELATED"/>
    <property type="match status" value="1"/>
</dbReference>
<proteinExistence type="inferred from homology"/>
<comment type="subcellular location">
    <subcellularLocation>
        <location evidence="1">Membrane</location>
        <topology evidence="1">Multi-pass membrane protein</topology>
    </subcellularLocation>
</comment>
<evidence type="ECO:0000256" key="5">
    <source>
        <dbReference type="ARBA" id="ARBA00022989"/>
    </source>
</evidence>
<feature type="transmembrane region" description="Helical" evidence="7">
    <location>
        <begin position="130"/>
        <end position="152"/>
    </location>
</feature>
<feature type="transmembrane region" description="Helical" evidence="7">
    <location>
        <begin position="351"/>
        <end position="374"/>
    </location>
</feature>
<dbReference type="InterPro" id="IPR036259">
    <property type="entry name" value="MFS_trans_sf"/>
</dbReference>
<dbReference type="EMBL" id="LXJU01000003">
    <property type="protein sequence ID" value="OGE56325.1"/>
    <property type="molecule type" value="Genomic_DNA"/>
</dbReference>
<dbReference type="InterPro" id="IPR050360">
    <property type="entry name" value="MFS_Sugar_Transporters"/>
</dbReference>
<feature type="transmembrane region" description="Helical" evidence="7">
    <location>
        <begin position="421"/>
        <end position="439"/>
    </location>
</feature>
<keyword evidence="6 7" id="KW-0472">Membrane</keyword>
<feature type="transmembrane region" description="Helical" evidence="7">
    <location>
        <begin position="72"/>
        <end position="93"/>
    </location>
</feature>
<dbReference type="InterPro" id="IPR005828">
    <property type="entry name" value="MFS_sugar_transport-like"/>
</dbReference>
<keyword evidence="5 7" id="KW-1133">Transmembrane helix</keyword>
<dbReference type="Proteomes" id="UP000177622">
    <property type="component" value="Unassembled WGS sequence"/>
</dbReference>
<dbReference type="PANTHER" id="PTHR48022">
    <property type="entry name" value="PLASTIDIC GLUCOSE TRANSPORTER 4"/>
    <property type="match status" value="1"/>
</dbReference>
<dbReference type="GO" id="GO:0005351">
    <property type="term" value="F:carbohydrate:proton symporter activity"/>
    <property type="evidence" value="ECO:0007669"/>
    <property type="project" value="TreeGrafter"/>
</dbReference>
<dbReference type="InterPro" id="IPR005829">
    <property type="entry name" value="Sugar_transporter_CS"/>
</dbReference>
<keyword evidence="4 7" id="KW-0812">Transmembrane</keyword>
<organism evidence="9 10">
    <name type="scientific">Penicillium arizonense</name>
    <dbReference type="NCBI Taxonomy" id="1835702"/>
    <lineage>
        <taxon>Eukaryota</taxon>
        <taxon>Fungi</taxon>
        <taxon>Dikarya</taxon>
        <taxon>Ascomycota</taxon>
        <taxon>Pezizomycotina</taxon>
        <taxon>Eurotiomycetes</taxon>
        <taxon>Eurotiomycetidae</taxon>
        <taxon>Eurotiales</taxon>
        <taxon>Aspergillaceae</taxon>
        <taxon>Penicillium</taxon>
    </lineage>
</organism>
<dbReference type="PROSITE" id="PS50850">
    <property type="entry name" value="MFS"/>
    <property type="match status" value="1"/>
</dbReference>
<evidence type="ECO:0000256" key="7">
    <source>
        <dbReference type="SAM" id="Phobius"/>
    </source>
</evidence>
<name>A0A1F5LT39_PENAI</name>
<dbReference type="GeneID" id="34573577"/>
<evidence type="ECO:0000256" key="3">
    <source>
        <dbReference type="ARBA" id="ARBA00022448"/>
    </source>
</evidence>
<dbReference type="InterPro" id="IPR020846">
    <property type="entry name" value="MFS_dom"/>
</dbReference>
<comment type="similarity">
    <text evidence="2">Belongs to the major facilitator superfamily. Sugar transporter (TC 2.A.1.1) family.</text>
</comment>
<feature type="transmembrane region" description="Helical" evidence="7">
    <location>
        <begin position="451"/>
        <end position="470"/>
    </location>
</feature>
<sequence>MTKDTHRNVMGNGLRAVLPPDQKHWWQVPHLIKLNCLIGGLLLFSSTVGYDSSLMTGLQSLSSWVDFMETPSGAWLGFISAIQSLGSMLGLPIQAWGANKFGRKPCVLVGYFFLFLGVGIQVGAHSPAMFIASRFFIGIAGGWFQAAIILLAEIAYPTHRSRLTAMYHCQYYIGSTLSAWLVFGCRNINSMWAWKVPSLCQIVFPLLALPVVVLCPESPRWMISQDRHEEARSFLVKYHAGGDEAAPLVAFQMDEITRSIIMERESKNSTSWLDMLRTKGNRHRLFISLTLGTFAQWNGIGIVSYYLTLILKTIGITSVTQQTLINGFLQVWNLVMAVVGSMLVDVAGRRTLFLLSTCIMLVSYIIITGLSATFAHSHVSSVGTAVIPFLFLYYGGYDIAFTPLVMAYPAEIWPFALRAKGVALTSVSTYLALLFNQFVNPIALDSIAWKYYIIYICLLLVIMGTIYFTYPETRGYSLEEIAVVFDGDDASMTAVAELRKEAESNKKEIEHVESSPKGI</sequence>
<dbReference type="AlphaFoldDB" id="A0A1F5LT39"/>
<keyword evidence="10" id="KW-1185">Reference proteome</keyword>
<feature type="transmembrane region" description="Helical" evidence="7">
    <location>
        <begin position="105"/>
        <end position="124"/>
    </location>
</feature>
<reference evidence="9 10" key="1">
    <citation type="journal article" date="2016" name="Sci. Rep.">
        <title>Penicillium arizonense, a new, genome sequenced fungal species, reveals a high chemical diversity in secreted metabolites.</title>
        <authorList>
            <person name="Grijseels S."/>
            <person name="Nielsen J.C."/>
            <person name="Randelovic M."/>
            <person name="Nielsen J."/>
            <person name="Nielsen K.F."/>
            <person name="Workman M."/>
            <person name="Frisvad J.C."/>
        </authorList>
    </citation>
    <scope>NUCLEOTIDE SEQUENCE [LARGE SCALE GENOMIC DNA]</scope>
    <source>
        <strain evidence="9 10">CBS 141311</strain>
    </source>
</reference>
<evidence type="ECO:0000256" key="1">
    <source>
        <dbReference type="ARBA" id="ARBA00004141"/>
    </source>
</evidence>
<comment type="caution">
    <text evidence="9">The sequence shown here is derived from an EMBL/GenBank/DDBJ whole genome shotgun (WGS) entry which is preliminary data.</text>
</comment>
<gene>
    <name evidence="9" type="ORF">PENARI_c003G12197</name>
</gene>
<dbReference type="GO" id="GO:0016020">
    <property type="term" value="C:membrane"/>
    <property type="evidence" value="ECO:0007669"/>
    <property type="project" value="UniProtKB-SubCell"/>
</dbReference>
<feature type="transmembrane region" description="Helical" evidence="7">
    <location>
        <begin position="285"/>
        <end position="307"/>
    </location>
</feature>
<dbReference type="Pfam" id="PF00083">
    <property type="entry name" value="Sugar_tr"/>
    <property type="match status" value="1"/>
</dbReference>
<dbReference type="RefSeq" id="XP_022491753.1">
    <property type="nucleotide sequence ID" value="XM_022628843.1"/>
</dbReference>
<evidence type="ECO:0000259" key="8">
    <source>
        <dbReference type="PROSITE" id="PS50850"/>
    </source>
</evidence>
<feature type="domain" description="Major facilitator superfamily (MFS) profile" evidence="8">
    <location>
        <begin position="37"/>
        <end position="474"/>
    </location>
</feature>
<dbReference type="PROSITE" id="PS00216">
    <property type="entry name" value="SUGAR_TRANSPORT_1"/>
    <property type="match status" value="1"/>
</dbReference>
<evidence type="ECO:0000256" key="4">
    <source>
        <dbReference type="ARBA" id="ARBA00022692"/>
    </source>
</evidence>
<accession>A0A1F5LT39</accession>
<evidence type="ECO:0000313" key="10">
    <source>
        <dbReference type="Proteomes" id="UP000177622"/>
    </source>
</evidence>
<evidence type="ECO:0000313" key="9">
    <source>
        <dbReference type="EMBL" id="OGE56325.1"/>
    </source>
</evidence>
<evidence type="ECO:0000256" key="6">
    <source>
        <dbReference type="ARBA" id="ARBA00023136"/>
    </source>
</evidence>
<dbReference type="SUPFAM" id="SSF103473">
    <property type="entry name" value="MFS general substrate transporter"/>
    <property type="match status" value="1"/>
</dbReference>
<feature type="transmembrane region" description="Helical" evidence="7">
    <location>
        <begin position="327"/>
        <end position="344"/>
    </location>
</feature>
<keyword evidence="3" id="KW-0813">Transport</keyword>
<dbReference type="FunFam" id="1.20.1250.20:FF:000134">
    <property type="entry name" value="MFS sugar transporter protein"/>
    <property type="match status" value="1"/>
</dbReference>
<feature type="transmembrane region" description="Helical" evidence="7">
    <location>
        <begin position="386"/>
        <end position="409"/>
    </location>
</feature>
<protein>
    <recommendedName>
        <fullName evidence="8">Major facilitator superfamily (MFS) profile domain-containing protein</fullName>
    </recommendedName>
</protein>